<proteinExistence type="predicted"/>
<gene>
    <name evidence="1" type="ORF">ACFQ2O_15800</name>
</gene>
<accession>A0ABW3SSY8</accession>
<reference evidence="2" key="1">
    <citation type="journal article" date="2019" name="Int. J. Syst. Evol. Microbiol.">
        <title>The Global Catalogue of Microorganisms (GCM) 10K type strain sequencing project: providing services to taxonomists for standard genome sequencing and annotation.</title>
        <authorList>
            <consortium name="The Broad Institute Genomics Platform"/>
            <consortium name="The Broad Institute Genome Sequencing Center for Infectious Disease"/>
            <person name="Wu L."/>
            <person name="Ma J."/>
        </authorList>
    </citation>
    <scope>NUCLEOTIDE SEQUENCE [LARGE SCALE GENOMIC DNA]</scope>
    <source>
        <strain evidence="2">JCM 31319</strain>
    </source>
</reference>
<feature type="non-terminal residue" evidence="1">
    <location>
        <position position="1"/>
    </location>
</feature>
<evidence type="ECO:0000313" key="2">
    <source>
        <dbReference type="Proteomes" id="UP001597094"/>
    </source>
</evidence>
<organism evidence="1 2">
    <name type="scientific">Pontibacter rugosus</name>
    <dbReference type="NCBI Taxonomy" id="1745966"/>
    <lineage>
        <taxon>Bacteria</taxon>
        <taxon>Pseudomonadati</taxon>
        <taxon>Bacteroidota</taxon>
        <taxon>Cytophagia</taxon>
        <taxon>Cytophagales</taxon>
        <taxon>Hymenobacteraceae</taxon>
        <taxon>Pontibacter</taxon>
    </lineage>
</organism>
<keyword evidence="2" id="KW-1185">Reference proteome</keyword>
<evidence type="ECO:0000313" key="1">
    <source>
        <dbReference type="EMBL" id="MFD1187680.1"/>
    </source>
</evidence>
<dbReference type="RefSeq" id="WP_377529743.1">
    <property type="nucleotide sequence ID" value="NZ_JBHTLD010000163.1"/>
</dbReference>
<dbReference type="EMBL" id="JBHTLD010000163">
    <property type="protein sequence ID" value="MFD1187680.1"/>
    <property type="molecule type" value="Genomic_DNA"/>
</dbReference>
<sequence>VSIGTELTLSLINTSHSERSFVKIEPLPSASCKNLRREGAFYQQDPFRRKTERKYKYKLNSR</sequence>
<protein>
    <submittedName>
        <fullName evidence="1">Uncharacterized protein</fullName>
    </submittedName>
</protein>
<comment type="caution">
    <text evidence="1">The sequence shown here is derived from an EMBL/GenBank/DDBJ whole genome shotgun (WGS) entry which is preliminary data.</text>
</comment>
<dbReference type="Proteomes" id="UP001597094">
    <property type="component" value="Unassembled WGS sequence"/>
</dbReference>
<name>A0ABW3SSY8_9BACT</name>